<dbReference type="Gene3D" id="2.60.120.560">
    <property type="entry name" value="Exo-inulinase, domain 1"/>
    <property type="match status" value="1"/>
</dbReference>
<evidence type="ECO:0000313" key="3">
    <source>
        <dbReference type="EMBL" id="AWB66298.1"/>
    </source>
</evidence>
<proteinExistence type="predicted"/>
<dbReference type="InterPro" id="IPR010496">
    <property type="entry name" value="AL/BT2_dom"/>
</dbReference>
<dbReference type="AlphaFoldDB" id="A0A2S0VQ04"/>
<organism evidence="3 4">
    <name type="scientific">Saccharobesus litoralis</name>
    <dbReference type="NCBI Taxonomy" id="2172099"/>
    <lineage>
        <taxon>Bacteria</taxon>
        <taxon>Pseudomonadati</taxon>
        <taxon>Pseudomonadota</taxon>
        <taxon>Gammaproteobacteria</taxon>
        <taxon>Alteromonadales</taxon>
        <taxon>Alteromonadaceae</taxon>
        <taxon>Saccharobesus</taxon>
    </lineage>
</organism>
<dbReference type="Proteomes" id="UP000244441">
    <property type="component" value="Chromosome"/>
</dbReference>
<dbReference type="RefSeq" id="WP_108602368.1">
    <property type="nucleotide sequence ID" value="NZ_CP026604.1"/>
</dbReference>
<reference evidence="3 4" key="1">
    <citation type="submission" date="2018-01" db="EMBL/GenBank/DDBJ databases">
        <title>Genome sequence of a Cantenovulum-like bacteria.</title>
        <authorList>
            <person name="Tan W.R."/>
            <person name="Lau N.-S."/>
            <person name="Go F."/>
            <person name="Amirul A.-A.A."/>
        </authorList>
    </citation>
    <scope>NUCLEOTIDE SEQUENCE [LARGE SCALE GENOMIC DNA]</scope>
    <source>
        <strain evidence="3 4">CCB-QB4</strain>
    </source>
</reference>
<keyword evidence="4" id="KW-1185">Reference proteome</keyword>
<dbReference type="OrthoDB" id="259356at2"/>
<evidence type="ECO:0000259" key="2">
    <source>
        <dbReference type="Pfam" id="PF06439"/>
    </source>
</evidence>
<sequence>MKKTTKTITLSGILLCLPAANAADLNLSKDWQPLFNGKNLDGWRSYFIKYAEGQTQPASNFFKVKNGVIHVYPNAEHKSAQPYAAIETEQSFSHYRFSLEYKWGHGKYQPRVNLLKDAGLLYHAHGFGKPAWPLSVESQIQQGDSGDTYTIGTQVSTFVDPTSYLHNPKGSVSSWDYQPEWLGGVWKTHGTANKIKRIKHDRVAEHPGWNRMDIIVRGDKAIHMVNGQINMRIQDFKYWQAEQNQWLPLTQGKIVLQAEGAEVFYRNIKIRKIIDSDPF</sequence>
<evidence type="ECO:0000313" key="4">
    <source>
        <dbReference type="Proteomes" id="UP000244441"/>
    </source>
</evidence>
<feature type="chain" id="PRO_5015540904" description="3-keto-alpha-glucoside-1,2-lyase/3-keto-2-hydroxy-glucal hydratase domain-containing protein" evidence="1">
    <location>
        <begin position="23"/>
        <end position="279"/>
    </location>
</feature>
<feature type="domain" description="3-keto-alpha-glucoside-1,2-lyase/3-keto-2-hydroxy-glucal hydratase" evidence="2">
    <location>
        <begin position="30"/>
        <end position="271"/>
    </location>
</feature>
<evidence type="ECO:0000256" key="1">
    <source>
        <dbReference type="SAM" id="SignalP"/>
    </source>
</evidence>
<feature type="signal peptide" evidence="1">
    <location>
        <begin position="1"/>
        <end position="22"/>
    </location>
</feature>
<dbReference type="GO" id="GO:0016787">
    <property type="term" value="F:hydrolase activity"/>
    <property type="evidence" value="ECO:0007669"/>
    <property type="project" value="InterPro"/>
</dbReference>
<keyword evidence="1" id="KW-0732">Signal</keyword>
<protein>
    <recommendedName>
        <fullName evidence="2">3-keto-alpha-glucoside-1,2-lyase/3-keto-2-hydroxy-glucal hydratase domain-containing protein</fullName>
    </recommendedName>
</protein>
<dbReference type="KEGG" id="cate:C2869_07565"/>
<name>A0A2S0VQ04_9ALTE</name>
<accession>A0A2S0VQ04</accession>
<dbReference type="EMBL" id="CP026604">
    <property type="protein sequence ID" value="AWB66298.1"/>
    <property type="molecule type" value="Genomic_DNA"/>
</dbReference>
<gene>
    <name evidence="3" type="ORF">C2869_07565</name>
</gene>
<dbReference type="Pfam" id="PF06439">
    <property type="entry name" value="3keto-disac_hyd"/>
    <property type="match status" value="1"/>
</dbReference>